<proteinExistence type="predicted"/>
<dbReference type="AlphaFoldDB" id="A0AAV2RDQ2"/>
<name>A0AAV2RDQ2_MEGNR</name>
<reference evidence="2 3" key="1">
    <citation type="submission" date="2024-05" db="EMBL/GenBank/DDBJ databases">
        <authorList>
            <person name="Wallberg A."/>
        </authorList>
    </citation>
    <scope>NUCLEOTIDE SEQUENCE [LARGE SCALE GENOMIC DNA]</scope>
</reference>
<sequence length="144" mass="15730">MTSPYGLSCIMIYCCRLVLAAATHMFSASMYFLLFQGNLTVNLLVLKSHSTVSRNMSIVILSSQWISLSNIPKLSYPFKKFKSSCSLRVSSVVKSCVSISSLTSFGTIWLAMTTSMLCLKHAGIAPLIVTPKMVGSKIISNSEM</sequence>
<dbReference type="Proteomes" id="UP001497623">
    <property type="component" value="Unassembled WGS sequence"/>
</dbReference>
<organism evidence="2 3">
    <name type="scientific">Meganyctiphanes norvegica</name>
    <name type="common">Northern krill</name>
    <name type="synonym">Thysanopoda norvegica</name>
    <dbReference type="NCBI Taxonomy" id="48144"/>
    <lineage>
        <taxon>Eukaryota</taxon>
        <taxon>Metazoa</taxon>
        <taxon>Ecdysozoa</taxon>
        <taxon>Arthropoda</taxon>
        <taxon>Crustacea</taxon>
        <taxon>Multicrustacea</taxon>
        <taxon>Malacostraca</taxon>
        <taxon>Eumalacostraca</taxon>
        <taxon>Eucarida</taxon>
        <taxon>Euphausiacea</taxon>
        <taxon>Euphausiidae</taxon>
        <taxon>Meganyctiphanes</taxon>
    </lineage>
</organism>
<evidence type="ECO:0000256" key="1">
    <source>
        <dbReference type="SAM" id="Phobius"/>
    </source>
</evidence>
<protein>
    <recommendedName>
        <fullName evidence="4">Secreted protein</fullName>
    </recommendedName>
</protein>
<accession>A0AAV2RDQ2</accession>
<keyword evidence="1" id="KW-0472">Membrane</keyword>
<comment type="caution">
    <text evidence="2">The sequence shown here is derived from an EMBL/GenBank/DDBJ whole genome shotgun (WGS) entry which is preliminary data.</text>
</comment>
<keyword evidence="1" id="KW-1133">Transmembrane helix</keyword>
<evidence type="ECO:0000313" key="3">
    <source>
        <dbReference type="Proteomes" id="UP001497623"/>
    </source>
</evidence>
<evidence type="ECO:0008006" key="4">
    <source>
        <dbReference type="Google" id="ProtNLM"/>
    </source>
</evidence>
<gene>
    <name evidence="2" type="ORF">MNOR_LOCUS23228</name>
</gene>
<keyword evidence="3" id="KW-1185">Reference proteome</keyword>
<feature type="transmembrane region" description="Helical" evidence="1">
    <location>
        <begin position="12"/>
        <end position="34"/>
    </location>
</feature>
<evidence type="ECO:0000313" key="2">
    <source>
        <dbReference type="EMBL" id="CAL4122506.1"/>
    </source>
</evidence>
<dbReference type="EMBL" id="CAXKWB010020285">
    <property type="protein sequence ID" value="CAL4122506.1"/>
    <property type="molecule type" value="Genomic_DNA"/>
</dbReference>
<keyword evidence="1" id="KW-0812">Transmembrane</keyword>